<proteinExistence type="predicted"/>
<dbReference type="Gene3D" id="2.60.40.2130">
    <property type="entry name" value="F-spondin domain"/>
    <property type="match status" value="1"/>
</dbReference>
<keyword evidence="8" id="KW-0325">Glycoprotein</keyword>
<keyword evidence="7" id="KW-1015">Disulfide bond</keyword>
<dbReference type="NCBIfam" id="NF038123">
    <property type="entry name" value="NF038123_dom"/>
    <property type="match status" value="1"/>
</dbReference>
<name>A0A8C4Q8H1_EPTBU</name>
<dbReference type="OMA" id="VDCMVTP"/>
<dbReference type="InterPro" id="IPR038678">
    <property type="entry name" value="Spondin_N_sf"/>
</dbReference>
<comment type="subcellular location">
    <subcellularLocation>
        <location evidence="1">Secreted</location>
        <location evidence="1">Extracellular space</location>
        <location evidence="1">Extracellular matrix</location>
    </subcellularLocation>
</comment>
<reference evidence="11" key="2">
    <citation type="submission" date="2025-09" db="UniProtKB">
        <authorList>
            <consortium name="Ensembl"/>
        </authorList>
    </citation>
    <scope>IDENTIFICATION</scope>
</reference>
<dbReference type="PANTHER" id="PTHR11311">
    <property type="entry name" value="SPONDIN"/>
    <property type="match status" value="1"/>
</dbReference>
<evidence type="ECO:0000256" key="2">
    <source>
        <dbReference type="ARBA" id="ARBA00022525"/>
    </source>
</evidence>
<evidence type="ECO:0000256" key="3">
    <source>
        <dbReference type="ARBA" id="ARBA00022530"/>
    </source>
</evidence>
<evidence type="ECO:0000313" key="12">
    <source>
        <dbReference type="Proteomes" id="UP000694388"/>
    </source>
</evidence>
<evidence type="ECO:0000313" key="11">
    <source>
        <dbReference type="Ensembl" id="ENSEBUP00000011665.1"/>
    </source>
</evidence>
<feature type="compositionally biased region" description="Polar residues" evidence="9">
    <location>
        <begin position="170"/>
        <end position="185"/>
    </location>
</feature>
<evidence type="ECO:0000256" key="6">
    <source>
        <dbReference type="ARBA" id="ARBA00022889"/>
    </source>
</evidence>
<dbReference type="GeneTree" id="ENSGT00940000154910"/>
<dbReference type="PROSITE" id="PS51020">
    <property type="entry name" value="SPONDIN"/>
    <property type="match status" value="1"/>
</dbReference>
<dbReference type="SMART" id="SM00209">
    <property type="entry name" value="TSP1"/>
    <property type="match status" value="6"/>
</dbReference>
<keyword evidence="5" id="KW-0732">Signal</keyword>
<dbReference type="GO" id="GO:0046872">
    <property type="term" value="F:metal ion binding"/>
    <property type="evidence" value="ECO:0007669"/>
    <property type="project" value="UniProtKB-KW"/>
</dbReference>
<dbReference type="GO" id="GO:0031012">
    <property type="term" value="C:extracellular matrix"/>
    <property type="evidence" value="ECO:0007669"/>
    <property type="project" value="TreeGrafter"/>
</dbReference>
<dbReference type="InterPro" id="IPR051418">
    <property type="entry name" value="Spondin/Thrombospondin_T1"/>
</dbReference>
<keyword evidence="12" id="KW-1185">Reference proteome</keyword>
<keyword evidence="2" id="KW-0964">Secreted</keyword>
<evidence type="ECO:0000256" key="5">
    <source>
        <dbReference type="ARBA" id="ARBA00022729"/>
    </source>
</evidence>
<dbReference type="Pfam" id="PF00090">
    <property type="entry name" value="TSP_1"/>
    <property type="match status" value="4"/>
</dbReference>
<sequence length="590" mass="66686">MHNCYAKLPHNQSCRDSCIKREVKITRSTELDNHVQPAFVCLSVSLLAMPPAYFRGFNLIAVKEGTTGENEEDHVGEFKVKQHQLLRLIEMNVNMESPNVSCIPQSLCSRPGPSAEFSVDRDHPFMSFLSMLGPSPDWNVGLSAENLCTPDCSWVQHSVQDLIPWDAGTDSGTTYESPNLPTTPQERIRPLTSLDHPDSPFYDSEGGPITPVARVVIERLARKGEHCNTRPDDVDDVVSGEDEDEEDQTFRTCVYEPWSQWSACSSRTCDPGKQMRQRRLRAQLDFSHPCLHTQDMQTCQGHCPAQDNSVCTLSDWLPWSACSEMCGPGVRRRERYVKHYPDDGSMCKLETEETESCTVNKDCSPDTCRVSEWLSWSECSETCGVGVRRRVRAVTQMDSGTGNCLMALVQIEKCMMPNCPEFPCMLSIWTEWTSCSVTCAIGMRTRRRTFKQPAEADVCTEPLTEAEKCMLPECPIDCQLSEWQKWSQCSRTCGRGRELWVRHVLRAPHFGGTICPTLRESRRCRIPRCPRRGKDGRRRERTERGPWGPCSAACGGGQQQRVRRPRPHQIPNCSGTSETRTCNDNPCDEA</sequence>
<dbReference type="PROSITE" id="PS50092">
    <property type="entry name" value="TSP1"/>
    <property type="match status" value="6"/>
</dbReference>
<feature type="region of interest" description="Disordered" evidence="9">
    <location>
        <begin position="170"/>
        <end position="191"/>
    </location>
</feature>
<organism evidence="11 12">
    <name type="scientific">Eptatretus burgeri</name>
    <name type="common">Inshore hagfish</name>
    <dbReference type="NCBI Taxonomy" id="7764"/>
    <lineage>
        <taxon>Eukaryota</taxon>
        <taxon>Metazoa</taxon>
        <taxon>Chordata</taxon>
        <taxon>Craniata</taxon>
        <taxon>Vertebrata</taxon>
        <taxon>Cyclostomata</taxon>
        <taxon>Myxini</taxon>
        <taxon>Myxiniformes</taxon>
        <taxon>Myxinidae</taxon>
        <taxon>Eptatretinae</taxon>
        <taxon>Eptatretus</taxon>
    </lineage>
</organism>
<feature type="domain" description="Spondin" evidence="10">
    <location>
        <begin position="1"/>
        <end position="200"/>
    </location>
</feature>
<protein>
    <submittedName>
        <fullName evidence="11">Spondin 1a</fullName>
    </submittedName>
</protein>
<dbReference type="InterPro" id="IPR044004">
    <property type="entry name" value="TSP1_spondin_dom"/>
</dbReference>
<evidence type="ECO:0000256" key="1">
    <source>
        <dbReference type="ARBA" id="ARBA00004498"/>
    </source>
</evidence>
<reference evidence="11" key="1">
    <citation type="submission" date="2025-08" db="UniProtKB">
        <authorList>
            <consortium name="Ensembl"/>
        </authorList>
    </citation>
    <scope>IDENTIFICATION</scope>
</reference>
<evidence type="ECO:0000256" key="4">
    <source>
        <dbReference type="ARBA" id="ARBA00022723"/>
    </source>
</evidence>
<dbReference type="Gene3D" id="2.20.100.10">
    <property type="entry name" value="Thrombospondin type-1 (TSP1) repeat"/>
    <property type="match status" value="6"/>
</dbReference>
<dbReference type="PANTHER" id="PTHR11311:SF16">
    <property type="entry name" value="SPONDIN-1"/>
    <property type="match status" value="1"/>
</dbReference>
<dbReference type="AlphaFoldDB" id="A0A8C4Q8H1"/>
<keyword evidence="4" id="KW-0479">Metal-binding</keyword>
<evidence type="ECO:0000256" key="7">
    <source>
        <dbReference type="ARBA" id="ARBA00023157"/>
    </source>
</evidence>
<dbReference type="Pfam" id="PF06468">
    <property type="entry name" value="Spond_N"/>
    <property type="match status" value="1"/>
</dbReference>
<evidence type="ECO:0000256" key="9">
    <source>
        <dbReference type="SAM" id="MobiDB-lite"/>
    </source>
</evidence>
<feature type="compositionally biased region" description="Polar residues" evidence="9">
    <location>
        <begin position="572"/>
        <end position="584"/>
    </location>
</feature>
<dbReference type="InterPro" id="IPR036383">
    <property type="entry name" value="TSP1_rpt_sf"/>
</dbReference>
<evidence type="ECO:0000259" key="10">
    <source>
        <dbReference type="PROSITE" id="PS51020"/>
    </source>
</evidence>
<dbReference type="Proteomes" id="UP000694388">
    <property type="component" value="Unplaced"/>
</dbReference>
<dbReference type="InterPro" id="IPR000884">
    <property type="entry name" value="TSP1_rpt"/>
</dbReference>
<feature type="region of interest" description="Disordered" evidence="9">
    <location>
        <begin position="550"/>
        <end position="590"/>
    </location>
</feature>
<dbReference type="GO" id="GO:0007155">
    <property type="term" value="P:cell adhesion"/>
    <property type="evidence" value="ECO:0007669"/>
    <property type="project" value="UniProtKB-KW"/>
</dbReference>
<dbReference type="Ensembl" id="ENSEBUT00000012239.1">
    <property type="protein sequence ID" value="ENSEBUP00000011665.1"/>
    <property type="gene ID" value="ENSEBUG00000007462.1"/>
</dbReference>
<dbReference type="InterPro" id="IPR009465">
    <property type="entry name" value="Spondin_N"/>
</dbReference>
<dbReference type="SUPFAM" id="SSF82895">
    <property type="entry name" value="TSP-1 type 1 repeat"/>
    <property type="match status" value="6"/>
</dbReference>
<evidence type="ECO:0000256" key="8">
    <source>
        <dbReference type="ARBA" id="ARBA00023180"/>
    </source>
</evidence>
<accession>A0A8C4Q8H1</accession>
<dbReference type="Pfam" id="PF19028">
    <property type="entry name" value="TSP1_spondin"/>
    <property type="match status" value="2"/>
</dbReference>
<keyword evidence="3" id="KW-0272">Extracellular matrix</keyword>
<keyword evidence="6" id="KW-0130">Cell adhesion</keyword>